<dbReference type="HOGENOM" id="CLU_1261499_0_0_1"/>
<dbReference type="Proteomes" id="UP000002313">
    <property type="component" value="Chromosome IV"/>
</dbReference>
<evidence type="ECO:0000313" key="2">
    <source>
        <dbReference type="EMBL" id="ADM11340.1"/>
    </source>
</evidence>
<proteinExistence type="predicted"/>
<accession>E0S6K5</accession>
<name>E0S6K5_ENCIT</name>
<dbReference type="VEuPathDB" id="MicrosporidiaDB:Eint_040500"/>
<keyword evidence="3" id="KW-1185">Reference proteome</keyword>
<dbReference type="EMBL" id="CP001945">
    <property type="protein sequence ID" value="ADM11340.1"/>
    <property type="molecule type" value="Genomic_DNA"/>
</dbReference>
<sequence length="216" mass="25205">MKSRERVLEDIRNRLRTLLSSRKCIGMESIRDDFFFMITNPKIFDELVMEPVFSCNKYWEFKRLMYLCGYSHINRCMFMKGGEKEGRAPSILLKRPEEKDLLRFEEALEDLRKKYLDLEEILDDVWDRLDNIDGALERSMGAIRDVFNKGAEVSGVDLQEINGLVDSLMKYDESESMDTFSEGATPEESDIEAFSSSSEEGHTKVLENKEKKISFF</sequence>
<evidence type="ECO:0000256" key="1">
    <source>
        <dbReference type="SAM" id="MobiDB-lite"/>
    </source>
</evidence>
<reference evidence="2 3" key="1">
    <citation type="journal article" date="2010" name="Nat. Commun.">
        <title>The complete sequence of the smallest known nuclear genome from the microsporidian Encephalitozoon intestinalis.</title>
        <authorList>
            <person name="Corradi N."/>
            <person name="Pombert J.-F."/>
            <person name="Farinelli L."/>
            <person name="Didier E.S."/>
            <person name="Keeling P.J."/>
        </authorList>
    </citation>
    <scope>NUCLEOTIDE SEQUENCE [LARGE SCALE GENOMIC DNA]</scope>
    <source>
        <strain evidence="2 3">ATCC 50506</strain>
    </source>
</reference>
<dbReference type="OrthoDB" id="10448483at2759"/>
<dbReference type="KEGG" id="ein:Eint_040500"/>
<gene>
    <name evidence="2" type="ORF">Eint_040500</name>
</gene>
<dbReference type="AlphaFoldDB" id="E0S6K5"/>
<organism evidence="2 3">
    <name type="scientific">Encephalitozoon intestinalis (strain ATCC 50506)</name>
    <name type="common">Microsporidian parasite</name>
    <name type="synonym">Septata intestinalis</name>
    <dbReference type="NCBI Taxonomy" id="876142"/>
    <lineage>
        <taxon>Eukaryota</taxon>
        <taxon>Fungi</taxon>
        <taxon>Fungi incertae sedis</taxon>
        <taxon>Microsporidia</taxon>
        <taxon>Unikaryonidae</taxon>
        <taxon>Encephalitozoon</taxon>
    </lineage>
</organism>
<reference evidence="2 3" key="2">
    <citation type="journal article" date="2012" name="Proc. Natl. Acad. Sci. U.S.A.">
        <title>Gain and loss of multiple functionally related, horizontally transferred genes in the reduced genomes of two microsporidian parasites.</title>
        <authorList>
            <person name="Pombert J.-F."/>
            <person name="Selman M."/>
            <person name="Burki F."/>
            <person name="Bardell F.T."/>
            <person name="Farinelli L."/>
            <person name="Solter L.F."/>
            <person name="Whitman D.W."/>
            <person name="Weiss L.M."/>
            <person name="Corradi N."/>
            <person name="Keeling P.J."/>
        </authorList>
    </citation>
    <scope>NUCLEOTIDE SEQUENCE [LARGE SCALE GENOMIC DNA]</scope>
    <source>
        <strain evidence="2 3">ATCC 50506</strain>
    </source>
</reference>
<protein>
    <submittedName>
        <fullName evidence="2">Uncharacterized protein</fullName>
    </submittedName>
</protein>
<dbReference type="GeneID" id="9699103"/>
<dbReference type="RefSeq" id="XP_003072700.1">
    <property type="nucleotide sequence ID" value="XM_003072654.1"/>
</dbReference>
<evidence type="ECO:0000313" key="3">
    <source>
        <dbReference type="Proteomes" id="UP000002313"/>
    </source>
</evidence>
<feature type="region of interest" description="Disordered" evidence="1">
    <location>
        <begin position="177"/>
        <end position="203"/>
    </location>
</feature>